<dbReference type="Pfam" id="PF00005">
    <property type="entry name" value="ABC_tran"/>
    <property type="match status" value="1"/>
</dbReference>
<dbReference type="GO" id="GO:0016887">
    <property type="term" value="F:ATP hydrolysis activity"/>
    <property type="evidence" value="ECO:0007669"/>
    <property type="project" value="InterPro"/>
</dbReference>
<protein>
    <submittedName>
        <fullName evidence="7">Amino acid/amide ABC transporter ATP-binding protein 2, HAAT family</fullName>
    </submittedName>
</protein>
<sequence length="235" mass="26245">MTELLTVDNIHTYYDRSHILQGVSLQVRQGRIVTLLGRNGAGKSTTIRSIMGINPPRMGEIVFDNTNIARKPPYYVARRGIAYVPETRGIFPSLTVFENLTLAARQASDVGAWNLARIYDLFPVLEMRRHNGGTQLSGGEQQMLSIARALMLNPRMLVLDEPTEGLAPVVIGEIGRVLRALKDDGMTMLLVEQNYPFATALADYLYVLGKGRIRWRGDSAQLADTHEIRHTWLGV</sequence>
<dbReference type="CDD" id="cd03224">
    <property type="entry name" value="ABC_TM1139_LivF_branched"/>
    <property type="match status" value="1"/>
</dbReference>
<dbReference type="GO" id="GO:0015658">
    <property type="term" value="F:branched-chain amino acid transmembrane transporter activity"/>
    <property type="evidence" value="ECO:0007669"/>
    <property type="project" value="TreeGrafter"/>
</dbReference>
<evidence type="ECO:0000256" key="3">
    <source>
        <dbReference type="ARBA" id="ARBA00022741"/>
    </source>
</evidence>
<feature type="domain" description="ABC transporter" evidence="6">
    <location>
        <begin position="5"/>
        <end position="235"/>
    </location>
</feature>
<dbReference type="InterPro" id="IPR003593">
    <property type="entry name" value="AAA+_ATPase"/>
</dbReference>
<evidence type="ECO:0000256" key="5">
    <source>
        <dbReference type="ARBA" id="ARBA00022970"/>
    </source>
</evidence>
<evidence type="ECO:0000256" key="4">
    <source>
        <dbReference type="ARBA" id="ARBA00022840"/>
    </source>
</evidence>
<dbReference type="GO" id="GO:0005524">
    <property type="term" value="F:ATP binding"/>
    <property type="evidence" value="ECO:0007669"/>
    <property type="project" value="UniProtKB-KW"/>
</dbReference>
<dbReference type="InterPro" id="IPR003439">
    <property type="entry name" value="ABC_transporter-like_ATP-bd"/>
</dbReference>
<keyword evidence="5" id="KW-0029">Amino-acid transport</keyword>
<dbReference type="InterPro" id="IPR052156">
    <property type="entry name" value="BCAA_Transport_ATP-bd_LivF"/>
</dbReference>
<dbReference type="SUPFAM" id="SSF52540">
    <property type="entry name" value="P-loop containing nucleoside triphosphate hydrolases"/>
    <property type="match status" value="1"/>
</dbReference>
<keyword evidence="4 7" id="KW-0067">ATP-binding</keyword>
<evidence type="ECO:0000259" key="6">
    <source>
        <dbReference type="PROSITE" id="PS50893"/>
    </source>
</evidence>
<evidence type="ECO:0000256" key="2">
    <source>
        <dbReference type="ARBA" id="ARBA00022448"/>
    </source>
</evidence>
<organism evidence="7">
    <name type="scientific">Candidatus Kentrum sp. FW</name>
    <dbReference type="NCBI Taxonomy" id="2126338"/>
    <lineage>
        <taxon>Bacteria</taxon>
        <taxon>Pseudomonadati</taxon>
        <taxon>Pseudomonadota</taxon>
        <taxon>Gammaproteobacteria</taxon>
        <taxon>Candidatus Kentrum</taxon>
    </lineage>
</organism>
<dbReference type="PROSITE" id="PS00211">
    <property type="entry name" value="ABC_TRANSPORTER_1"/>
    <property type="match status" value="1"/>
</dbReference>
<evidence type="ECO:0000313" key="7">
    <source>
        <dbReference type="EMBL" id="VFJ77996.1"/>
    </source>
</evidence>
<accession>A0A450U458</accession>
<dbReference type="PROSITE" id="PS50893">
    <property type="entry name" value="ABC_TRANSPORTER_2"/>
    <property type="match status" value="1"/>
</dbReference>
<dbReference type="GO" id="GO:0015807">
    <property type="term" value="P:L-amino acid transport"/>
    <property type="evidence" value="ECO:0007669"/>
    <property type="project" value="TreeGrafter"/>
</dbReference>
<dbReference type="Gene3D" id="3.40.50.300">
    <property type="entry name" value="P-loop containing nucleotide triphosphate hydrolases"/>
    <property type="match status" value="1"/>
</dbReference>
<proteinExistence type="inferred from homology"/>
<dbReference type="AlphaFoldDB" id="A0A450U458"/>
<dbReference type="SMART" id="SM00382">
    <property type="entry name" value="AAA"/>
    <property type="match status" value="1"/>
</dbReference>
<dbReference type="PANTHER" id="PTHR43820:SF2">
    <property type="entry name" value="ABC TRANSPORTER ATP-BINDING PROTEIN"/>
    <property type="match status" value="1"/>
</dbReference>
<keyword evidence="3" id="KW-0547">Nucleotide-binding</keyword>
<evidence type="ECO:0000256" key="1">
    <source>
        <dbReference type="ARBA" id="ARBA00005417"/>
    </source>
</evidence>
<keyword evidence="2" id="KW-0813">Transport</keyword>
<comment type="similarity">
    <text evidence="1">Belongs to the ABC transporter superfamily.</text>
</comment>
<gene>
    <name evidence="7" type="ORF">BECKFW1821C_GA0114237_11595</name>
</gene>
<dbReference type="InterPro" id="IPR017871">
    <property type="entry name" value="ABC_transporter-like_CS"/>
</dbReference>
<reference evidence="7" key="1">
    <citation type="submission" date="2019-02" db="EMBL/GenBank/DDBJ databases">
        <authorList>
            <person name="Gruber-Vodicka R. H."/>
            <person name="Seah K. B. B."/>
        </authorList>
    </citation>
    <scope>NUCLEOTIDE SEQUENCE</scope>
    <source>
        <strain evidence="7">BECK_BZ131</strain>
    </source>
</reference>
<dbReference type="EMBL" id="CAADFE010000159">
    <property type="protein sequence ID" value="VFJ77996.1"/>
    <property type="molecule type" value="Genomic_DNA"/>
</dbReference>
<dbReference type="PANTHER" id="PTHR43820">
    <property type="entry name" value="HIGH-AFFINITY BRANCHED-CHAIN AMINO ACID TRANSPORT ATP-BINDING PROTEIN LIVF"/>
    <property type="match status" value="1"/>
</dbReference>
<dbReference type="InterPro" id="IPR027417">
    <property type="entry name" value="P-loop_NTPase"/>
</dbReference>
<name>A0A450U458_9GAMM</name>